<dbReference type="EMBL" id="CAJNYV010003064">
    <property type="protein sequence ID" value="CAF3532269.1"/>
    <property type="molecule type" value="Genomic_DNA"/>
</dbReference>
<keyword evidence="1" id="KW-0862">Zinc</keyword>
<keyword evidence="2" id="KW-0175">Coiled coil</keyword>
<evidence type="ECO:0000256" key="1">
    <source>
        <dbReference type="PROSITE-ProRule" id="PRU00024"/>
    </source>
</evidence>
<protein>
    <submittedName>
        <fullName evidence="5">Uncharacterized protein</fullName>
    </submittedName>
</protein>
<dbReference type="AlphaFoldDB" id="A0A818J971"/>
<dbReference type="PANTHER" id="PTHR25462">
    <property type="entry name" value="BONUS, ISOFORM C-RELATED"/>
    <property type="match status" value="1"/>
</dbReference>
<sequence>MYFYEHFYCNPLWNRLGEAFSYLSLYKRDANCGRKDTPQSYHHLFLGMTSNNSDFLECSNNCSAKAVLSCKKCEINYCLKCSHIAHEQPAVKKHERVPIQQKSAGPARCKIHPNEYLKYWCFSCNRVICRNCQLTKGHDHKVIDVIDIASDVEKELKNKLESAQSSVEKAFEDAEKVVSSNKNLNKDKITVVFTCIRAAVDTCERELNECIDNIDDNNKEKLEKYQQNVTDATLKLEQYRKELENILVNNNYEMLLQSRENLTENIDQIEKDLEKLESSVEIRFTIENIDNLQTAVNDALKTVKIVQKQVELGSFSSHSPHADPQLVKLFKSVNDQGTTITDPEIITYIREHMDPSEKFYIRNIVLSYLEACLINRDPQKKIQEDIAKKRMTVLNAIIEHKPEAEIQAVYAIQNFVNKLEHPPKMAQLLFDIFYDEECVSEDAFFEWLRNPDQSETEGHAIVEISTKDFFTWLEQAETELEEGEEEEGS</sequence>
<gene>
    <name evidence="5" type="ORF">KIK155_LOCUS17522</name>
</gene>
<dbReference type="SUPFAM" id="SSF48371">
    <property type="entry name" value="ARM repeat"/>
    <property type="match status" value="1"/>
</dbReference>
<dbReference type="GO" id="GO:0008270">
    <property type="term" value="F:zinc ion binding"/>
    <property type="evidence" value="ECO:0007669"/>
    <property type="project" value="UniProtKB-KW"/>
</dbReference>
<dbReference type="Pfam" id="PF00643">
    <property type="entry name" value="zf-B_box"/>
    <property type="match status" value="1"/>
</dbReference>
<evidence type="ECO:0000313" key="5">
    <source>
        <dbReference type="EMBL" id="CAF3532269.1"/>
    </source>
</evidence>
<dbReference type="InterPro" id="IPR047153">
    <property type="entry name" value="TRIM45/56/19-like"/>
</dbReference>
<dbReference type="InterPro" id="IPR003307">
    <property type="entry name" value="W2_domain"/>
</dbReference>
<dbReference type="Proteomes" id="UP000663865">
    <property type="component" value="Unassembled WGS sequence"/>
</dbReference>
<keyword evidence="1" id="KW-0863">Zinc-finger</keyword>
<reference evidence="5" key="1">
    <citation type="submission" date="2021-02" db="EMBL/GenBank/DDBJ databases">
        <authorList>
            <person name="Nowell W R."/>
        </authorList>
    </citation>
    <scope>NUCLEOTIDE SEQUENCE</scope>
</reference>
<name>A0A818J971_9BILA</name>
<evidence type="ECO:0000313" key="6">
    <source>
        <dbReference type="Proteomes" id="UP000663865"/>
    </source>
</evidence>
<proteinExistence type="predicted"/>
<feature type="domain" description="B box-type" evidence="3">
    <location>
        <begin position="104"/>
        <end position="145"/>
    </location>
</feature>
<dbReference type="Pfam" id="PF02020">
    <property type="entry name" value="W2"/>
    <property type="match status" value="1"/>
</dbReference>
<accession>A0A818J971</accession>
<keyword evidence="1" id="KW-0479">Metal-binding</keyword>
<feature type="domain" description="B box-type" evidence="3">
    <location>
        <begin position="53"/>
        <end position="99"/>
    </location>
</feature>
<evidence type="ECO:0000259" key="4">
    <source>
        <dbReference type="PROSITE" id="PS51363"/>
    </source>
</evidence>
<organism evidence="5 6">
    <name type="scientific">Rotaria socialis</name>
    <dbReference type="NCBI Taxonomy" id="392032"/>
    <lineage>
        <taxon>Eukaryota</taxon>
        <taxon>Metazoa</taxon>
        <taxon>Spiralia</taxon>
        <taxon>Gnathifera</taxon>
        <taxon>Rotifera</taxon>
        <taxon>Eurotatoria</taxon>
        <taxon>Bdelloidea</taxon>
        <taxon>Philodinida</taxon>
        <taxon>Philodinidae</taxon>
        <taxon>Rotaria</taxon>
    </lineage>
</organism>
<dbReference type="PANTHER" id="PTHR25462:SF296">
    <property type="entry name" value="MEIOTIC P26, ISOFORM F"/>
    <property type="match status" value="1"/>
</dbReference>
<dbReference type="SMART" id="SM00515">
    <property type="entry name" value="eIF5C"/>
    <property type="match status" value="1"/>
</dbReference>
<comment type="caution">
    <text evidence="5">The sequence shown here is derived from an EMBL/GenBank/DDBJ whole genome shotgun (WGS) entry which is preliminary data.</text>
</comment>
<dbReference type="SMART" id="SM00336">
    <property type="entry name" value="BBOX"/>
    <property type="match status" value="1"/>
</dbReference>
<evidence type="ECO:0000256" key="2">
    <source>
        <dbReference type="SAM" id="Coils"/>
    </source>
</evidence>
<feature type="domain" description="W2" evidence="4">
    <location>
        <begin position="312"/>
        <end position="483"/>
    </location>
</feature>
<dbReference type="SUPFAM" id="SSF57845">
    <property type="entry name" value="B-box zinc-binding domain"/>
    <property type="match status" value="1"/>
</dbReference>
<dbReference type="PROSITE" id="PS51363">
    <property type="entry name" value="W2"/>
    <property type="match status" value="1"/>
</dbReference>
<evidence type="ECO:0000259" key="3">
    <source>
        <dbReference type="PROSITE" id="PS50119"/>
    </source>
</evidence>
<dbReference type="Gene3D" id="3.30.160.60">
    <property type="entry name" value="Classic Zinc Finger"/>
    <property type="match status" value="1"/>
</dbReference>
<dbReference type="Gene3D" id="1.25.40.180">
    <property type="match status" value="1"/>
</dbReference>
<feature type="coiled-coil region" evidence="2">
    <location>
        <begin position="200"/>
        <end position="309"/>
    </location>
</feature>
<dbReference type="InterPro" id="IPR016024">
    <property type="entry name" value="ARM-type_fold"/>
</dbReference>
<dbReference type="InterPro" id="IPR000315">
    <property type="entry name" value="Znf_B-box"/>
</dbReference>
<dbReference type="PROSITE" id="PS50119">
    <property type="entry name" value="ZF_BBOX"/>
    <property type="match status" value="2"/>
</dbReference>